<sequence length="207" mass="22848">MTTKVCLGEHLSVGTDGKLNMAAWAVPRNVLDEIAPSRADTTKLLATEQLETARLLVDWKGSWLNDTPVPHMVRVQITRRYKRWVTSNPNAVEFRDRWATAIDADAAVPEVTDIHNGRCGSASDVGTNTVAEPNPGKFWHWWGTNTVDEWVGPLEPGQRLNLAYRAYVWTPPPFSNNANKNAPGHEAELGYARIAAHVFPGPSATVV</sequence>
<dbReference type="RefSeq" id="YP_009949595.1">
    <property type="nucleotide sequence ID" value="NC_051582.1"/>
</dbReference>
<evidence type="ECO:0000259" key="1">
    <source>
        <dbReference type="Pfam" id="PF23787"/>
    </source>
</evidence>
<evidence type="ECO:0000313" key="2">
    <source>
        <dbReference type="EMBL" id="QFP94651.1"/>
    </source>
</evidence>
<proteinExistence type="predicted"/>
<protein>
    <recommendedName>
        <fullName evidence="1">DUF7172 domain-containing protein</fullName>
    </recommendedName>
</protein>
<organism evidence="2 3">
    <name type="scientific">Mycobacterium phage LilMcDreamy</name>
    <dbReference type="NCBI Taxonomy" id="2652422"/>
    <lineage>
        <taxon>Viruses</taxon>
        <taxon>Duplodnaviria</taxon>
        <taxon>Heunggongvirae</taxon>
        <taxon>Uroviricota</taxon>
        <taxon>Caudoviricetes</taxon>
        <taxon>Bclasvirinae</taxon>
        <taxon>Lilmcdreamyvirus</taxon>
        <taxon>Lilmcdreamyvirus lilmcdreamy</taxon>
    </lineage>
</organism>
<gene>
    <name evidence="2" type="primary">31</name>
    <name evidence="2" type="ORF">SEA_LILMCDREAMY_31</name>
</gene>
<evidence type="ECO:0000313" key="3">
    <source>
        <dbReference type="Proteomes" id="UP000325405"/>
    </source>
</evidence>
<feature type="domain" description="DUF7172" evidence="1">
    <location>
        <begin position="1"/>
        <end position="201"/>
    </location>
</feature>
<reference evidence="2 3" key="1">
    <citation type="submission" date="2019-08" db="EMBL/GenBank/DDBJ databases">
        <authorList>
            <person name="Lippold A."/>
            <person name="Marlatt M."/>
            <person name="Cooper K."/>
            <person name="Frohnapfel E."/>
            <person name="Glenski M."/>
            <person name="Johnson H."/>
            <person name="Johnson K."/>
            <person name="Tjaden E."/>
            <person name="Troeh S."/>
            <person name="Hayes S."/>
            <person name="Ettinger A.-S.H."/>
            <person name="Ettinger W.F."/>
            <person name="Haydock J."/>
            <person name="Anders K.R."/>
            <person name="Garlena R.A."/>
            <person name="Russell D.A."/>
            <person name="Pope W.H."/>
            <person name="Jacobs-Sera D."/>
            <person name="Hatfull G.F."/>
        </authorList>
    </citation>
    <scope>NUCLEOTIDE SEQUENCE [LARGE SCALE GENOMIC DNA]</scope>
</reference>
<dbReference type="KEGG" id="vg:60321001"/>
<dbReference type="GeneID" id="60321001"/>
<dbReference type="Pfam" id="PF23787">
    <property type="entry name" value="DUF7172"/>
    <property type="match status" value="1"/>
</dbReference>
<dbReference type="EMBL" id="MN284893">
    <property type="protein sequence ID" value="QFP94651.1"/>
    <property type="molecule type" value="Genomic_DNA"/>
</dbReference>
<accession>A0A5P8D7I6</accession>
<dbReference type="InterPro" id="IPR055596">
    <property type="entry name" value="DUF7172"/>
</dbReference>
<keyword evidence="3" id="KW-1185">Reference proteome</keyword>
<name>A0A5P8D7I6_9CAUD</name>
<dbReference type="Proteomes" id="UP000325405">
    <property type="component" value="Segment"/>
</dbReference>